<evidence type="ECO:0000256" key="4">
    <source>
        <dbReference type="ARBA" id="ARBA00022989"/>
    </source>
</evidence>
<dbReference type="PANTHER" id="PTHR19432:SF35">
    <property type="entry name" value="SOLUTE CARRIER FAMILY 45 MEMBER 3 ISOFORM X1"/>
    <property type="match status" value="1"/>
</dbReference>
<evidence type="ECO:0000313" key="8">
    <source>
        <dbReference type="EMBL" id="KAG5463021.1"/>
    </source>
</evidence>
<reference evidence="8 9" key="1">
    <citation type="journal article" name="Sci. Rep.">
        <title>Genome-scale phylogenetic analyses confirm Olpidium as the closest living zoosporic fungus to the non-flagellated, terrestrial fungi.</title>
        <authorList>
            <person name="Chang Y."/>
            <person name="Rochon D."/>
            <person name="Sekimoto S."/>
            <person name="Wang Y."/>
            <person name="Chovatia M."/>
            <person name="Sandor L."/>
            <person name="Salamov A."/>
            <person name="Grigoriev I.V."/>
            <person name="Stajich J.E."/>
            <person name="Spatafora J.W."/>
        </authorList>
    </citation>
    <scope>NUCLEOTIDE SEQUENCE [LARGE SCALE GENOMIC DNA]</scope>
    <source>
        <strain evidence="8">S191</strain>
    </source>
</reference>
<evidence type="ECO:0000256" key="5">
    <source>
        <dbReference type="ARBA" id="ARBA00023136"/>
    </source>
</evidence>
<evidence type="ECO:0000313" key="9">
    <source>
        <dbReference type="Proteomes" id="UP000673691"/>
    </source>
</evidence>
<dbReference type="GO" id="GO:0008506">
    <property type="term" value="F:sucrose:proton symporter activity"/>
    <property type="evidence" value="ECO:0007669"/>
    <property type="project" value="TreeGrafter"/>
</dbReference>
<keyword evidence="9" id="KW-1185">Reference proteome</keyword>
<feature type="region of interest" description="Disordered" evidence="6">
    <location>
        <begin position="1"/>
        <end position="24"/>
    </location>
</feature>
<evidence type="ECO:0000256" key="1">
    <source>
        <dbReference type="ARBA" id="ARBA00004141"/>
    </source>
</evidence>
<evidence type="ECO:0000256" key="2">
    <source>
        <dbReference type="ARBA" id="ARBA00022448"/>
    </source>
</evidence>
<evidence type="ECO:0000256" key="7">
    <source>
        <dbReference type="SAM" id="Phobius"/>
    </source>
</evidence>
<dbReference type="EMBL" id="JAEFCI010001262">
    <property type="protein sequence ID" value="KAG5463021.1"/>
    <property type="molecule type" value="Genomic_DNA"/>
</dbReference>
<dbReference type="PANTHER" id="PTHR19432">
    <property type="entry name" value="SUGAR TRANSPORTER"/>
    <property type="match status" value="1"/>
</dbReference>
<evidence type="ECO:0000256" key="3">
    <source>
        <dbReference type="ARBA" id="ARBA00022692"/>
    </source>
</evidence>
<keyword evidence="3 7" id="KW-0812">Transmembrane</keyword>
<dbReference type="OrthoDB" id="28755at2759"/>
<keyword evidence="5 7" id="KW-0472">Membrane</keyword>
<comment type="caution">
    <text evidence="8">The sequence shown here is derived from an EMBL/GenBank/DDBJ whole genome shotgun (WGS) entry which is preliminary data.</text>
</comment>
<organism evidence="8 9">
    <name type="scientific">Olpidium bornovanus</name>
    <dbReference type="NCBI Taxonomy" id="278681"/>
    <lineage>
        <taxon>Eukaryota</taxon>
        <taxon>Fungi</taxon>
        <taxon>Fungi incertae sedis</taxon>
        <taxon>Olpidiomycota</taxon>
        <taxon>Olpidiomycotina</taxon>
        <taxon>Olpidiomycetes</taxon>
        <taxon>Olpidiales</taxon>
        <taxon>Olpidiaceae</taxon>
        <taxon>Olpidium</taxon>
    </lineage>
</organism>
<feature type="transmembrane region" description="Helical" evidence="7">
    <location>
        <begin position="73"/>
        <end position="92"/>
    </location>
</feature>
<keyword evidence="2" id="KW-0813">Transport</keyword>
<sequence>MRYKKENPTKVPLTGNSKANGYGTLSCLPEAQQSRAKSPDVRYPPANGGPYILEDEDGGSLSTTTAVSNQTGLSNWSFFLCSLCLAGVQFPWTVEVAYGSPYLLDLGLSKPFMSLVWLAGPLSGKVVYLGFARREGLVTPFGHLRSAACCRTAAASLNPLFLQLRFMRSFCFEQCFSSPGFVLSARLFCVFFDV</sequence>
<gene>
    <name evidence="8" type="ORF">BJ554DRAFT_2322</name>
</gene>
<comment type="subcellular location">
    <subcellularLocation>
        <location evidence="1">Membrane</location>
        <topology evidence="1">Multi-pass membrane protein</topology>
    </subcellularLocation>
</comment>
<dbReference type="GO" id="GO:0005886">
    <property type="term" value="C:plasma membrane"/>
    <property type="evidence" value="ECO:0007669"/>
    <property type="project" value="TreeGrafter"/>
</dbReference>
<accession>A0A8H8A145</accession>
<dbReference type="AlphaFoldDB" id="A0A8H8A145"/>
<proteinExistence type="predicted"/>
<name>A0A8H8A145_9FUNG</name>
<keyword evidence="4 7" id="KW-1133">Transmembrane helix</keyword>
<evidence type="ECO:0000256" key="6">
    <source>
        <dbReference type="SAM" id="MobiDB-lite"/>
    </source>
</evidence>
<feature type="transmembrane region" description="Helical" evidence="7">
    <location>
        <begin position="112"/>
        <end position="131"/>
    </location>
</feature>
<dbReference type="Proteomes" id="UP000673691">
    <property type="component" value="Unassembled WGS sequence"/>
</dbReference>
<protein>
    <submittedName>
        <fullName evidence="8">Uncharacterized protein</fullName>
    </submittedName>
</protein>